<evidence type="ECO:0000256" key="3">
    <source>
        <dbReference type="ARBA" id="ARBA00022989"/>
    </source>
</evidence>
<name>Q6MMF8_BDEBA</name>
<sequence length="419" mass="46509">MSINTSKFTSTLILAFFPLSLAINLVNFFWMDTVFILSTIGALVWAKRSHSDLKEVFGLKNKTLIILLLIYFFSGITGYVLHSPMQTNEWVKISNLRWIWGFFACYSVGHILAAQGKKRFDHRHFIVLLTVLLAIIVSHLNLTSGAFFSPGVRLQGFYSNPAFFAMAAVALWASLIPYLIYNHSKASGLGAAALLTCLTVILIATYTRSSWIAMVAVLIFTLFYTKNKKAILVAGFALSAAAAAVLFNLFQMKDRILQTFDFSGVSQGARIEIWNATWHIFLDHPIFGVGFEYAVKLYKEYYIKLGQSTAYIPGHAHNQFLDVLSGAGIVGLIGYLGVFGAGFVFFHKKFKSATDILSKQLSLGSLLCIVALFGCSFTETPIIQQETRNYVLIILGFSYGYLSRGAGTNQTTDPHKSHL</sequence>
<dbReference type="STRING" id="264462.Bd1674"/>
<evidence type="ECO:0000256" key="1">
    <source>
        <dbReference type="ARBA" id="ARBA00004141"/>
    </source>
</evidence>
<reference evidence="7 8" key="1">
    <citation type="journal article" date="2004" name="Science">
        <title>A predator unmasked: life cycle of Bdellovibrio bacteriovorus from a genomic perspective.</title>
        <authorList>
            <person name="Rendulic S."/>
            <person name="Jagtap P."/>
            <person name="Rosinus A."/>
            <person name="Eppinger M."/>
            <person name="Baar C."/>
            <person name="Lanz C."/>
            <person name="Keller H."/>
            <person name="Lambert C."/>
            <person name="Evans K.J."/>
            <person name="Goesmann A."/>
            <person name="Meyer F."/>
            <person name="Sockett R.E."/>
            <person name="Schuster S.C."/>
        </authorList>
    </citation>
    <scope>NUCLEOTIDE SEQUENCE [LARGE SCALE GENOMIC DNA]</scope>
    <source>
        <strain evidence="8">ATCC 15356 / DSM 50701 / NCIMB 9529 / HD100</strain>
    </source>
</reference>
<dbReference type="TCDB" id="9.B.67.4.3">
    <property type="family name" value="the o-antigen polymerase (oap) family"/>
</dbReference>
<dbReference type="EMBL" id="BX842650">
    <property type="protein sequence ID" value="CAE79546.1"/>
    <property type="molecule type" value="Genomic_DNA"/>
</dbReference>
<organism evidence="7 8">
    <name type="scientific">Bdellovibrio bacteriovorus (strain ATCC 15356 / DSM 50701 / NCIMB 9529 / HD100)</name>
    <dbReference type="NCBI Taxonomy" id="264462"/>
    <lineage>
        <taxon>Bacteria</taxon>
        <taxon>Pseudomonadati</taxon>
        <taxon>Bdellovibrionota</taxon>
        <taxon>Bdellovibrionia</taxon>
        <taxon>Bdellovibrionales</taxon>
        <taxon>Pseudobdellovibrionaceae</taxon>
        <taxon>Bdellovibrio</taxon>
    </lineage>
</organism>
<dbReference type="RefSeq" id="WP_011164148.1">
    <property type="nucleotide sequence ID" value="NC_005363.1"/>
</dbReference>
<evidence type="ECO:0000313" key="8">
    <source>
        <dbReference type="Proteomes" id="UP000008080"/>
    </source>
</evidence>
<feature type="transmembrane region" description="Helical" evidence="5">
    <location>
        <begin position="390"/>
        <end position="407"/>
    </location>
</feature>
<gene>
    <name evidence="7" type="ordered locus">Bd1674</name>
</gene>
<keyword evidence="3 5" id="KW-1133">Transmembrane helix</keyword>
<dbReference type="AlphaFoldDB" id="Q6MMF8"/>
<feature type="transmembrane region" description="Helical" evidence="5">
    <location>
        <begin position="361"/>
        <end position="378"/>
    </location>
</feature>
<dbReference type="Proteomes" id="UP000008080">
    <property type="component" value="Chromosome"/>
</dbReference>
<comment type="subcellular location">
    <subcellularLocation>
        <location evidence="1">Membrane</location>
        <topology evidence="1">Multi-pass membrane protein</topology>
    </subcellularLocation>
</comment>
<keyword evidence="7" id="KW-0436">Ligase</keyword>
<keyword evidence="2 5" id="KW-0812">Transmembrane</keyword>
<feature type="transmembrane region" description="Helical" evidence="5">
    <location>
        <begin position="64"/>
        <end position="81"/>
    </location>
</feature>
<accession>Q6MMF8</accession>
<evidence type="ECO:0000256" key="2">
    <source>
        <dbReference type="ARBA" id="ARBA00022692"/>
    </source>
</evidence>
<dbReference type="PANTHER" id="PTHR37422">
    <property type="entry name" value="TEICHURONIC ACID BIOSYNTHESIS PROTEIN TUAE"/>
    <property type="match status" value="1"/>
</dbReference>
<proteinExistence type="predicted"/>
<dbReference type="HOGENOM" id="CLU_668449_0_0_7"/>
<feature type="transmembrane region" description="Helical" evidence="5">
    <location>
        <begin position="193"/>
        <end position="224"/>
    </location>
</feature>
<feature type="transmembrane region" description="Helical" evidence="5">
    <location>
        <begin position="12"/>
        <end position="44"/>
    </location>
</feature>
<feature type="transmembrane region" description="Helical" evidence="5">
    <location>
        <begin position="125"/>
        <end position="142"/>
    </location>
</feature>
<evidence type="ECO:0000256" key="4">
    <source>
        <dbReference type="ARBA" id="ARBA00023136"/>
    </source>
</evidence>
<dbReference type="InterPro" id="IPR007016">
    <property type="entry name" value="O-antigen_ligase-rel_domated"/>
</dbReference>
<keyword evidence="8" id="KW-1185">Reference proteome</keyword>
<keyword evidence="4 5" id="KW-0472">Membrane</keyword>
<dbReference type="GeneID" id="93012658"/>
<dbReference type="GO" id="GO:0016020">
    <property type="term" value="C:membrane"/>
    <property type="evidence" value="ECO:0007669"/>
    <property type="project" value="UniProtKB-SubCell"/>
</dbReference>
<feature type="transmembrane region" description="Helical" evidence="5">
    <location>
        <begin position="323"/>
        <end position="346"/>
    </location>
</feature>
<dbReference type="GO" id="GO:0016874">
    <property type="term" value="F:ligase activity"/>
    <property type="evidence" value="ECO:0007669"/>
    <property type="project" value="UniProtKB-KW"/>
</dbReference>
<feature type="domain" description="O-antigen ligase-related" evidence="6">
    <location>
        <begin position="194"/>
        <end position="336"/>
    </location>
</feature>
<evidence type="ECO:0000313" key="7">
    <source>
        <dbReference type="EMBL" id="CAE79546.1"/>
    </source>
</evidence>
<dbReference type="PANTHER" id="PTHR37422:SF17">
    <property type="entry name" value="O-ANTIGEN LIGASE"/>
    <property type="match status" value="1"/>
</dbReference>
<evidence type="ECO:0000259" key="6">
    <source>
        <dbReference type="Pfam" id="PF04932"/>
    </source>
</evidence>
<dbReference type="KEGG" id="bba:Bd1674"/>
<feature type="transmembrane region" description="Helical" evidence="5">
    <location>
        <begin position="162"/>
        <end position="181"/>
    </location>
</feature>
<evidence type="ECO:0000256" key="5">
    <source>
        <dbReference type="SAM" id="Phobius"/>
    </source>
</evidence>
<feature type="transmembrane region" description="Helical" evidence="5">
    <location>
        <begin position="230"/>
        <end position="250"/>
    </location>
</feature>
<feature type="transmembrane region" description="Helical" evidence="5">
    <location>
        <begin position="96"/>
        <end position="113"/>
    </location>
</feature>
<dbReference type="eggNOG" id="COG3307">
    <property type="taxonomic scope" value="Bacteria"/>
</dbReference>
<dbReference type="InterPro" id="IPR051533">
    <property type="entry name" value="WaaL-like"/>
</dbReference>
<protein>
    <submittedName>
        <fullName evidence="7">Putative O-antigen ligase WaaL</fullName>
    </submittedName>
</protein>
<dbReference type="Pfam" id="PF04932">
    <property type="entry name" value="Wzy_C"/>
    <property type="match status" value="1"/>
</dbReference>